<proteinExistence type="predicted"/>
<organism evidence="2 3">
    <name type="scientific">Rattus norvegicus</name>
    <name type="common">Rat</name>
    <dbReference type="NCBI Taxonomy" id="10116"/>
    <lineage>
        <taxon>Eukaryota</taxon>
        <taxon>Metazoa</taxon>
        <taxon>Chordata</taxon>
        <taxon>Craniata</taxon>
        <taxon>Vertebrata</taxon>
        <taxon>Euteleostomi</taxon>
        <taxon>Mammalia</taxon>
        <taxon>Eutheria</taxon>
        <taxon>Euarchontoglires</taxon>
        <taxon>Glires</taxon>
        <taxon>Rodentia</taxon>
        <taxon>Myomorpha</taxon>
        <taxon>Muroidea</taxon>
        <taxon>Muridae</taxon>
        <taxon>Murinae</taxon>
        <taxon>Rattus</taxon>
    </lineage>
</organism>
<accession>A6IJK5</accession>
<evidence type="ECO:0000313" key="3">
    <source>
        <dbReference type="Proteomes" id="UP000234681"/>
    </source>
</evidence>
<evidence type="ECO:0000256" key="1">
    <source>
        <dbReference type="SAM" id="MobiDB-lite"/>
    </source>
</evidence>
<dbReference type="EMBL" id="CH473963">
    <property type="protein sequence ID" value="EDL99917.1"/>
    <property type="molecule type" value="Genomic_DNA"/>
</dbReference>
<reference evidence="3" key="1">
    <citation type="submission" date="2005-09" db="EMBL/GenBank/DDBJ databases">
        <authorList>
            <person name="Mural R.J."/>
            <person name="Li P.W."/>
            <person name="Adams M.D."/>
            <person name="Amanatides P.G."/>
            <person name="Baden-Tillson H."/>
            <person name="Barnstead M."/>
            <person name="Chin S.H."/>
            <person name="Dew I."/>
            <person name="Evans C.A."/>
            <person name="Ferriera S."/>
            <person name="Flanigan M."/>
            <person name="Fosler C."/>
            <person name="Glodek A."/>
            <person name="Gu Z."/>
            <person name="Holt R.A."/>
            <person name="Jennings D."/>
            <person name="Kraft C.L."/>
            <person name="Lu F."/>
            <person name="Nguyen T."/>
            <person name="Nusskern D.R."/>
            <person name="Pfannkoch C.M."/>
            <person name="Sitter C."/>
            <person name="Sutton G.G."/>
            <person name="Venter J.C."/>
            <person name="Wang Z."/>
            <person name="Woodage T."/>
            <person name="Zheng X.H."/>
            <person name="Zhong F."/>
        </authorList>
    </citation>
    <scope>NUCLEOTIDE SEQUENCE [LARGE SCALE GENOMIC DNA]</scope>
    <source>
        <strain>BN</strain>
        <strain evidence="3">Sprague-Dawley</strain>
    </source>
</reference>
<evidence type="ECO:0000313" key="2">
    <source>
        <dbReference type="EMBL" id="EDL99917.1"/>
    </source>
</evidence>
<dbReference type="AlphaFoldDB" id="A6IJK5"/>
<feature type="region of interest" description="Disordered" evidence="1">
    <location>
        <begin position="21"/>
        <end position="45"/>
    </location>
</feature>
<dbReference type="Proteomes" id="UP000234681">
    <property type="component" value="Chromosome 14"/>
</dbReference>
<gene>
    <name evidence="2" type="primary">RGD1311045_predicted</name>
    <name evidence="2" type="ORF">rCG_36140</name>
</gene>
<sequence length="66" mass="7110">MSMLLELGFWNHRCRRREQVGFGAESPSDTPRGRRQAPVAAGEAVGADARGGSLGVVMIAHPQAHR</sequence>
<name>A6IJK5_RAT</name>
<protein>
    <submittedName>
        <fullName evidence="2">Uncharacterized protein</fullName>
    </submittedName>
</protein>